<protein>
    <submittedName>
        <fullName evidence="1">Uncharacterized protein</fullName>
    </submittedName>
</protein>
<keyword evidence="2" id="KW-1185">Reference proteome</keyword>
<name>A0A7M1RZS4_9CAUD</name>
<organism evidence="1 2">
    <name type="scientific">uncultured phage cr110_1</name>
    <dbReference type="NCBI Taxonomy" id="2772070"/>
    <lineage>
        <taxon>Viruses</taxon>
        <taxon>Duplodnaviria</taxon>
        <taxon>Heunggongvirae</taxon>
        <taxon>Uroviricota</taxon>
        <taxon>Caudoviricetes</taxon>
        <taxon>Crassvirales</taxon>
        <taxon>Intestiviridae</taxon>
        <taxon>Crudevirinae</taxon>
        <taxon>Delmidovirus</taxon>
        <taxon>Delmidovirus intestinihominis</taxon>
    </lineage>
</organism>
<dbReference type="KEGG" id="vg:65129552"/>
<dbReference type="Proteomes" id="UP000593772">
    <property type="component" value="Segment"/>
</dbReference>
<evidence type="ECO:0000313" key="1">
    <source>
        <dbReference type="EMBL" id="QOR59059.1"/>
    </source>
</evidence>
<accession>A0A7M1RZS4</accession>
<dbReference type="EMBL" id="MT774386">
    <property type="protein sequence ID" value="QOR59059.1"/>
    <property type="molecule type" value="Genomic_DNA"/>
</dbReference>
<reference evidence="1 2" key="1">
    <citation type="submission" date="2020-07" db="EMBL/GenBank/DDBJ databases">
        <title>Taxonomic proposal: Crassvirales, a new order of highly abundant and diverse bacterial viruses.</title>
        <authorList>
            <person name="Shkoporov A.N."/>
            <person name="Stockdale S.R."/>
            <person name="Guerin E."/>
            <person name="Ross R.P."/>
            <person name="Hill C."/>
        </authorList>
    </citation>
    <scope>NUCLEOTIDE SEQUENCE [LARGE SCALE GENOMIC DNA]</scope>
</reference>
<proteinExistence type="predicted"/>
<dbReference type="GeneID" id="65129552"/>
<evidence type="ECO:0000313" key="2">
    <source>
        <dbReference type="Proteomes" id="UP000593772"/>
    </source>
</evidence>
<dbReference type="RefSeq" id="YP_010111217.1">
    <property type="nucleotide sequence ID" value="NC_055879.1"/>
</dbReference>
<sequence length="81" mass="9487">MSNDKRLERISNKLRNNINNVVCKDVDKINLGFVSANLFGSSYFYDVIRSCIDYDILLTDKEKEKIDVIFNTSEYGRYCFT</sequence>